<feature type="transmembrane region" description="Helical" evidence="6">
    <location>
        <begin position="188"/>
        <end position="206"/>
    </location>
</feature>
<comment type="subcellular location">
    <subcellularLocation>
        <location evidence="1">Cell membrane</location>
        <topology evidence="1">Multi-pass membrane protein</topology>
    </subcellularLocation>
</comment>
<dbReference type="AlphaFoldDB" id="A0A1V4IWV0"/>
<feature type="transmembrane region" description="Helical" evidence="6">
    <location>
        <begin position="235"/>
        <end position="255"/>
    </location>
</feature>
<keyword evidence="4 6" id="KW-1133">Transmembrane helix</keyword>
<evidence type="ECO:0000313" key="7">
    <source>
        <dbReference type="EMBL" id="OPJ63897.1"/>
    </source>
</evidence>
<feature type="transmembrane region" description="Helical" evidence="6">
    <location>
        <begin position="275"/>
        <end position="298"/>
    </location>
</feature>
<gene>
    <name evidence="7" type="ORF">CLCHR_14160</name>
</gene>
<evidence type="ECO:0000256" key="1">
    <source>
        <dbReference type="ARBA" id="ARBA00004651"/>
    </source>
</evidence>
<dbReference type="GO" id="GO:0005886">
    <property type="term" value="C:plasma membrane"/>
    <property type="evidence" value="ECO:0007669"/>
    <property type="project" value="UniProtKB-SubCell"/>
</dbReference>
<name>A0A1V4IWV0_9CLOT</name>
<feature type="transmembrane region" description="Helical" evidence="6">
    <location>
        <begin position="107"/>
        <end position="127"/>
    </location>
</feature>
<evidence type="ECO:0000256" key="6">
    <source>
        <dbReference type="SAM" id="Phobius"/>
    </source>
</evidence>
<dbReference type="CDD" id="cd06580">
    <property type="entry name" value="TM_PBP1_transp_TpRbsC_like"/>
    <property type="match status" value="1"/>
</dbReference>
<feature type="transmembrane region" description="Helical" evidence="6">
    <location>
        <begin position="7"/>
        <end position="33"/>
    </location>
</feature>
<feature type="transmembrane region" description="Helical" evidence="6">
    <location>
        <begin position="139"/>
        <end position="158"/>
    </location>
</feature>
<evidence type="ECO:0000256" key="2">
    <source>
        <dbReference type="ARBA" id="ARBA00022475"/>
    </source>
</evidence>
<dbReference type="OrthoDB" id="45037at2"/>
<dbReference type="PANTHER" id="PTHR47089:SF1">
    <property type="entry name" value="GUANOSINE ABC TRANSPORTER PERMEASE PROTEIN NUPP"/>
    <property type="match status" value="1"/>
</dbReference>
<dbReference type="RefSeq" id="WP_079438988.1">
    <property type="nucleotide sequence ID" value="NZ_JBLZIA010000009.1"/>
</dbReference>
<keyword evidence="8" id="KW-1185">Reference proteome</keyword>
<feature type="transmembrane region" description="Helical" evidence="6">
    <location>
        <begin position="318"/>
        <end position="336"/>
    </location>
</feature>
<keyword evidence="3 6" id="KW-0812">Transmembrane</keyword>
<dbReference type="STRING" id="225345.CLCHR_14160"/>
<sequence>MKLNNILIKILIPIIAMIFAFIVGAILIAGIGGNPSEAFTYLFKGALGNSANIGKTLVKATPLIFTGLAATFAYRCGVFNLGAEGQFVMGAVTSIWVSITVKGISGVPLIILSLILGIIVGGIWGAIPGILRITRGLNEMIVSIMLNYVAILFMGYLYSGPLREGSVPQTQAVDDNLKLGRIFEGSNVHAGFIIAIVLAIIIYYFLFYTSKGFKLRAVGLNDTASMYNGFSVKRYMLLAFIVSGAIAGLGGSVELHGVQYRLMAGFGTGYGFDGVAIALIGQLNPIGTVLVAYLFAVLRTGANTMQVGTGMPTSVIDIIQALVIVFAVAGSALVNLPRVKQFFINITSKKQAKVVEG</sequence>
<keyword evidence="5 6" id="KW-0472">Membrane</keyword>
<evidence type="ECO:0000256" key="3">
    <source>
        <dbReference type="ARBA" id="ARBA00022692"/>
    </source>
</evidence>
<evidence type="ECO:0000313" key="8">
    <source>
        <dbReference type="Proteomes" id="UP000191056"/>
    </source>
</evidence>
<dbReference type="Pfam" id="PF02653">
    <property type="entry name" value="BPD_transp_2"/>
    <property type="match status" value="1"/>
</dbReference>
<protein>
    <submittedName>
        <fullName evidence="7">D-allose transporter subunit</fullName>
    </submittedName>
</protein>
<dbReference type="InterPro" id="IPR001851">
    <property type="entry name" value="ABC_transp_permease"/>
</dbReference>
<dbReference type="GO" id="GO:0022857">
    <property type="term" value="F:transmembrane transporter activity"/>
    <property type="evidence" value="ECO:0007669"/>
    <property type="project" value="InterPro"/>
</dbReference>
<evidence type="ECO:0000256" key="5">
    <source>
        <dbReference type="ARBA" id="ARBA00023136"/>
    </source>
</evidence>
<dbReference type="EMBL" id="MZGT01000015">
    <property type="protein sequence ID" value="OPJ63897.1"/>
    <property type="molecule type" value="Genomic_DNA"/>
</dbReference>
<keyword evidence="2" id="KW-1003">Cell membrane</keyword>
<dbReference type="PANTHER" id="PTHR47089">
    <property type="entry name" value="ABC TRANSPORTER, PERMEASE PROTEIN"/>
    <property type="match status" value="1"/>
</dbReference>
<organism evidence="7 8">
    <name type="scientific">Clostridium chromiireducens</name>
    <dbReference type="NCBI Taxonomy" id="225345"/>
    <lineage>
        <taxon>Bacteria</taxon>
        <taxon>Bacillati</taxon>
        <taxon>Bacillota</taxon>
        <taxon>Clostridia</taxon>
        <taxon>Eubacteriales</taxon>
        <taxon>Clostridiaceae</taxon>
        <taxon>Clostridium</taxon>
    </lineage>
</organism>
<proteinExistence type="predicted"/>
<evidence type="ECO:0000256" key="4">
    <source>
        <dbReference type="ARBA" id="ARBA00022989"/>
    </source>
</evidence>
<dbReference type="Proteomes" id="UP000191056">
    <property type="component" value="Unassembled WGS sequence"/>
</dbReference>
<accession>A0A1V4IWV0</accession>
<reference evidence="7 8" key="1">
    <citation type="submission" date="2017-03" db="EMBL/GenBank/DDBJ databases">
        <title>Genome sequence of Clostridium chromiireducens DSM 23318.</title>
        <authorList>
            <person name="Poehlein A."/>
            <person name="Daniel R."/>
        </authorList>
    </citation>
    <scope>NUCLEOTIDE SEQUENCE [LARGE SCALE GENOMIC DNA]</scope>
    <source>
        <strain evidence="7 8">DSM 23318</strain>
    </source>
</reference>
<dbReference type="PRINTS" id="PR00173">
    <property type="entry name" value="EDTRNSPORT"/>
</dbReference>
<comment type="caution">
    <text evidence="7">The sequence shown here is derived from an EMBL/GenBank/DDBJ whole genome shotgun (WGS) entry which is preliminary data.</text>
</comment>
<feature type="transmembrane region" description="Helical" evidence="6">
    <location>
        <begin position="81"/>
        <end position="101"/>
    </location>
</feature>